<accession>A0A1I6FVL9</accession>
<reference evidence="3" key="1">
    <citation type="submission" date="2016-10" db="EMBL/GenBank/DDBJ databases">
        <authorList>
            <person name="Varghese N."/>
            <person name="Submissions S."/>
        </authorList>
    </citation>
    <scope>NUCLEOTIDE SEQUENCE [LARGE SCALE GENOMIC DNA]</scope>
    <source>
        <strain evidence="3">CGMCC 1.7736</strain>
    </source>
</reference>
<keyword evidence="1" id="KW-0472">Membrane</keyword>
<proteinExistence type="predicted"/>
<gene>
    <name evidence="2" type="ORF">SAMN04487947_0085</name>
</gene>
<feature type="transmembrane region" description="Helical" evidence="1">
    <location>
        <begin position="99"/>
        <end position="117"/>
    </location>
</feature>
<protein>
    <submittedName>
        <fullName evidence="2">Uncharacterized protein</fullName>
    </submittedName>
</protein>
<dbReference type="AlphaFoldDB" id="A0A1I6FVL9"/>
<dbReference type="EMBL" id="FOYT01000001">
    <property type="protein sequence ID" value="SFR33948.1"/>
    <property type="molecule type" value="Genomic_DNA"/>
</dbReference>
<organism evidence="2 3">
    <name type="scientific">Halogeometricum rufum</name>
    <dbReference type="NCBI Taxonomy" id="553469"/>
    <lineage>
        <taxon>Archaea</taxon>
        <taxon>Methanobacteriati</taxon>
        <taxon>Methanobacteriota</taxon>
        <taxon>Stenosarchaea group</taxon>
        <taxon>Halobacteria</taxon>
        <taxon>Halobacteriales</taxon>
        <taxon>Haloferacaceae</taxon>
        <taxon>Halogeometricum</taxon>
    </lineage>
</organism>
<feature type="transmembrane region" description="Helical" evidence="1">
    <location>
        <begin position="46"/>
        <end position="67"/>
    </location>
</feature>
<sequence length="125" mass="12143">MSLARSLGRVGGFVVALVGAAVAYFGLVAAAPNFTLGTRPDTVGPLTAFDLLGVGGVLLAVVGLAVVAGRGRAAAVSVGGLLAVVGFVVLALPLLAWPVALAVLAVGLVLFFAGASLNGHRPDAA</sequence>
<keyword evidence="1" id="KW-0812">Transmembrane</keyword>
<dbReference type="STRING" id="553469.SAMN04487947_0085"/>
<dbReference type="Proteomes" id="UP000198531">
    <property type="component" value="Unassembled WGS sequence"/>
</dbReference>
<evidence type="ECO:0000313" key="3">
    <source>
        <dbReference type="Proteomes" id="UP000198531"/>
    </source>
</evidence>
<keyword evidence="3" id="KW-1185">Reference proteome</keyword>
<evidence type="ECO:0000313" key="2">
    <source>
        <dbReference type="EMBL" id="SFR33948.1"/>
    </source>
</evidence>
<feature type="transmembrane region" description="Helical" evidence="1">
    <location>
        <begin position="74"/>
        <end position="93"/>
    </location>
</feature>
<feature type="transmembrane region" description="Helical" evidence="1">
    <location>
        <begin position="12"/>
        <end position="34"/>
    </location>
</feature>
<keyword evidence="1" id="KW-1133">Transmembrane helix</keyword>
<dbReference type="RefSeq" id="WP_089803782.1">
    <property type="nucleotide sequence ID" value="NZ_FOYT01000001.1"/>
</dbReference>
<evidence type="ECO:0000256" key="1">
    <source>
        <dbReference type="SAM" id="Phobius"/>
    </source>
</evidence>
<name>A0A1I6FVL9_9EURY</name>